<dbReference type="Proteomes" id="UP000033870">
    <property type="component" value="Unassembled WGS sequence"/>
</dbReference>
<gene>
    <name evidence="1" type="ORF">UY92_C0001G0074</name>
</gene>
<sequence length="218" mass="24014">MLEKPIVKEFEPINAEAPEKMEDILTESNLEYGVNRLDLAALQRKECISGGSTGPSKVEAFGKNGAKKYTFTCGDGGGYEEEVLFVSASQRPMFYYRQGNLLGGIEFQRSKDKTSYGINANYSVIEPCSGELGGFDGKIRVEEMLLNGRADLHSGNADLPFVQNGCSFFPTNFTVLDQTFFNATFEVAGKKFIINLRMPQPFVVQFGDPAAYYKASGT</sequence>
<protein>
    <submittedName>
        <fullName evidence="1">Uncharacterized protein</fullName>
    </submittedName>
</protein>
<comment type="caution">
    <text evidence="1">The sequence shown here is derived from an EMBL/GenBank/DDBJ whole genome shotgun (WGS) entry which is preliminary data.</text>
</comment>
<dbReference type="STRING" id="1619044.UY92_C0001G0074"/>
<dbReference type="AlphaFoldDB" id="A0A0G1YIN4"/>
<reference evidence="1 2" key="1">
    <citation type="journal article" date="2015" name="Nature">
        <title>rRNA introns, odd ribosomes, and small enigmatic genomes across a large radiation of phyla.</title>
        <authorList>
            <person name="Brown C.T."/>
            <person name="Hug L.A."/>
            <person name="Thomas B.C."/>
            <person name="Sharon I."/>
            <person name="Castelle C.J."/>
            <person name="Singh A."/>
            <person name="Wilkins M.J."/>
            <person name="Williams K.H."/>
            <person name="Banfield J.F."/>
        </authorList>
    </citation>
    <scope>NUCLEOTIDE SEQUENCE [LARGE SCALE GENOMIC DNA]</scope>
</reference>
<dbReference type="EMBL" id="LCRX01000001">
    <property type="protein sequence ID" value="KKW43060.1"/>
    <property type="molecule type" value="Genomic_DNA"/>
</dbReference>
<name>A0A0G1YIN4_9BACT</name>
<accession>A0A0G1YIN4</accession>
<organism evidence="1 2">
    <name type="scientific">Candidatus Magasanikbacteria bacterium GW2011_GWA2_56_11</name>
    <dbReference type="NCBI Taxonomy" id="1619044"/>
    <lineage>
        <taxon>Bacteria</taxon>
        <taxon>Candidatus Magasanikiibacteriota</taxon>
    </lineage>
</organism>
<evidence type="ECO:0000313" key="1">
    <source>
        <dbReference type="EMBL" id="KKW43060.1"/>
    </source>
</evidence>
<proteinExistence type="predicted"/>
<evidence type="ECO:0000313" key="2">
    <source>
        <dbReference type="Proteomes" id="UP000033870"/>
    </source>
</evidence>